<evidence type="ECO:0000256" key="1">
    <source>
        <dbReference type="ARBA" id="ARBA00004997"/>
    </source>
</evidence>
<dbReference type="OrthoDB" id="9812123at2"/>
<dbReference type="Gene3D" id="2.40.33.10">
    <property type="entry name" value="PK beta-barrel domain-like"/>
    <property type="match status" value="1"/>
</dbReference>
<dbReference type="GO" id="GO:0030955">
    <property type="term" value="F:potassium ion binding"/>
    <property type="evidence" value="ECO:0007669"/>
    <property type="project" value="UniProtKB-UniRule"/>
</dbReference>
<evidence type="ECO:0000256" key="6">
    <source>
        <dbReference type="ARBA" id="ARBA00022741"/>
    </source>
</evidence>
<dbReference type="NCBIfam" id="NF004491">
    <property type="entry name" value="PRK05826.1"/>
    <property type="match status" value="1"/>
</dbReference>
<keyword evidence="4 13" id="KW-0808">Transferase</keyword>
<dbReference type="RefSeq" id="WP_068670365.1">
    <property type="nucleotide sequence ID" value="NZ_LWLG01000007.1"/>
</dbReference>
<dbReference type="UniPathway" id="UPA00109">
    <property type="reaction ID" value="UER00188"/>
</dbReference>
<dbReference type="GO" id="GO:0005524">
    <property type="term" value="F:ATP binding"/>
    <property type="evidence" value="ECO:0007669"/>
    <property type="project" value="UniProtKB-KW"/>
</dbReference>
<dbReference type="GO" id="GO:0016301">
    <property type="term" value="F:kinase activity"/>
    <property type="evidence" value="ECO:0007669"/>
    <property type="project" value="UniProtKB-KW"/>
</dbReference>
<dbReference type="InterPro" id="IPR001697">
    <property type="entry name" value="Pyr_Knase"/>
</dbReference>
<feature type="domain" description="Pyruvate kinase barrel" evidence="14">
    <location>
        <begin position="7"/>
        <end position="326"/>
    </location>
</feature>
<dbReference type="GO" id="GO:0004743">
    <property type="term" value="F:pyruvate kinase activity"/>
    <property type="evidence" value="ECO:0007669"/>
    <property type="project" value="UniProtKB-UniRule"/>
</dbReference>
<evidence type="ECO:0000256" key="10">
    <source>
        <dbReference type="ARBA" id="ARBA00023152"/>
    </source>
</evidence>
<dbReference type="InterPro" id="IPR015813">
    <property type="entry name" value="Pyrv/PenolPyrv_kinase-like_dom"/>
</dbReference>
<evidence type="ECO:0000313" key="16">
    <source>
        <dbReference type="EMBL" id="OAQ20752.1"/>
    </source>
</evidence>
<dbReference type="InterPro" id="IPR036918">
    <property type="entry name" value="Pyrv_Knase_C_sf"/>
</dbReference>
<evidence type="ECO:0000256" key="2">
    <source>
        <dbReference type="ARBA" id="ARBA00008663"/>
    </source>
</evidence>
<evidence type="ECO:0000313" key="17">
    <source>
        <dbReference type="Proteomes" id="UP000078390"/>
    </source>
</evidence>
<proteinExistence type="inferred from homology"/>
<name>A0A179D5M3_9BACT</name>
<keyword evidence="8" id="KW-0067">ATP-binding</keyword>
<dbReference type="Pfam" id="PF00224">
    <property type="entry name" value="PK"/>
    <property type="match status" value="1"/>
</dbReference>
<comment type="similarity">
    <text evidence="2 13">Belongs to the pyruvate kinase family.</text>
</comment>
<dbReference type="AlphaFoldDB" id="A0A179D5M3"/>
<dbReference type="SUPFAM" id="SSF51621">
    <property type="entry name" value="Phosphoenolpyruvate/pyruvate domain"/>
    <property type="match status" value="1"/>
</dbReference>
<dbReference type="InterPro" id="IPR015806">
    <property type="entry name" value="Pyrv_Knase_insert_dom_sf"/>
</dbReference>
<evidence type="ECO:0000256" key="9">
    <source>
        <dbReference type="ARBA" id="ARBA00022842"/>
    </source>
</evidence>
<evidence type="ECO:0000256" key="8">
    <source>
        <dbReference type="ARBA" id="ARBA00022840"/>
    </source>
</evidence>
<dbReference type="EMBL" id="LWLG01000007">
    <property type="protein sequence ID" value="OAQ20752.1"/>
    <property type="molecule type" value="Genomic_DNA"/>
</dbReference>
<evidence type="ECO:0000256" key="12">
    <source>
        <dbReference type="NCBIfam" id="TIGR01064"/>
    </source>
</evidence>
<sequence>MKKEPPKTKIIGTIGPASASRKVLQQMIQAGMSIARLNLAHGTPELHEQYIALVRAAARTAGRKVAIMADLPGPKIRVGVLPEEPLELKKGARIFLVPHERTNDPRTIPIPLPGLLEILRPKHSVYLNDGLIQLMVEEVLRDKARARVVVGGELFSHKGVNFPGIDLGLSAFTEEDQRLMSFALAHGVEAISLSFVEGPEEIRKAREYARSLGYSPFIIAKIERAQAVKNFSAILEEADGIMIARGDLGVEIPIEEIAVVQKSLIEKAALAGKVVITATQMLKSMTHNRRPTRAEVTDVANAILDGTDCLMLSEETAAGLYPVEAVKMMAKIAIVTEKERKYFPVRENLLASFHKGKISLDDVLSLDVFTTVEHLKVKAIIIPTDTGATARKVARFRLPVWIYAFSPHESTCERLLFYYGVRPALLTESLSDWQGFALHWLRKNILKEGLVVSLQRTFLGSHKTYRLELIEVEN</sequence>
<comment type="caution">
    <text evidence="16">The sequence shown here is derived from an EMBL/GenBank/DDBJ whole genome shotgun (WGS) entry which is preliminary data.</text>
</comment>
<protein>
    <recommendedName>
        <fullName evidence="3 12">Pyruvate kinase</fullName>
        <ecNumber evidence="3 12">2.7.1.40</ecNumber>
    </recommendedName>
</protein>
<keyword evidence="9 13" id="KW-0460">Magnesium</keyword>
<evidence type="ECO:0000256" key="7">
    <source>
        <dbReference type="ARBA" id="ARBA00022777"/>
    </source>
</evidence>
<evidence type="ECO:0000256" key="13">
    <source>
        <dbReference type="RuleBase" id="RU000504"/>
    </source>
</evidence>
<keyword evidence="10 13" id="KW-0324">Glycolysis</keyword>
<evidence type="ECO:0000256" key="3">
    <source>
        <dbReference type="ARBA" id="ARBA00012142"/>
    </source>
</evidence>
<keyword evidence="17" id="KW-1185">Reference proteome</keyword>
<dbReference type="FunFam" id="2.40.33.10:FF:000001">
    <property type="entry name" value="Pyruvate kinase"/>
    <property type="match status" value="1"/>
</dbReference>
<comment type="catalytic activity">
    <reaction evidence="13">
        <text>pyruvate + ATP = phosphoenolpyruvate + ADP + H(+)</text>
        <dbReference type="Rhea" id="RHEA:18157"/>
        <dbReference type="ChEBI" id="CHEBI:15361"/>
        <dbReference type="ChEBI" id="CHEBI:15378"/>
        <dbReference type="ChEBI" id="CHEBI:30616"/>
        <dbReference type="ChEBI" id="CHEBI:58702"/>
        <dbReference type="ChEBI" id="CHEBI:456216"/>
        <dbReference type="EC" id="2.7.1.40"/>
    </reaction>
</comment>
<accession>A0A179D5M3</accession>
<evidence type="ECO:0000259" key="15">
    <source>
        <dbReference type="Pfam" id="PF02887"/>
    </source>
</evidence>
<dbReference type="InterPro" id="IPR011037">
    <property type="entry name" value="Pyrv_Knase-like_insert_dom_sf"/>
</dbReference>
<keyword evidence="6" id="KW-0547">Nucleotide-binding</keyword>
<evidence type="ECO:0000259" key="14">
    <source>
        <dbReference type="Pfam" id="PF00224"/>
    </source>
</evidence>
<dbReference type="Pfam" id="PF02887">
    <property type="entry name" value="PK_C"/>
    <property type="match status" value="1"/>
</dbReference>
<dbReference type="PANTHER" id="PTHR11817">
    <property type="entry name" value="PYRUVATE KINASE"/>
    <property type="match status" value="1"/>
</dbReference>
<keyword evidence="5" id="KW-0479">Metal-binding</keyword>
<dbReference type="SUPFAM" id="SSF52935">
    <property type="entry name" value="PK C-terminal domain-like"/>
    <property type="match status" value="1"/>
</dbReference>
<evidence type="ECO:0000256" key="4">
    <source>
        <dbReference type="ARBA" id="ARBA00022679"/>
    </source>
</evidence>
<keyword evidence="11 16" id="KW-0670">Pyruvate</keyword>
<dbReference type="NCBIfam" id="TIGR01064">
    <property type="entry name" value="pyruv_kin"/>
    <property type="match status" value="1"/>
</dbReference>
<keyword evidence="7 13" id="KW-0418">Kinase</keyword>
<dbReference type="Gene3D" id="3.40.1380.20">
    <property type="entry name" value="Pyruvate kinase, C-terminal domain"/>
    <property type="match status" value="1"/>
</dbReference>
<dbReference type="Proteomes" id="UP000078390">
    <property type="component" value="Unassembled WGS sequence"/>
</dbReference>
<dbReference type="Gene3D" id="3.20.20.60">
    <property type="entry name" value="Phosphoenolpyruvate-binding domains"/>
    <property type="match status" value="1"/>
</dbReference>
<evidence type="ECO:0000256" key="11">
    <source>
        <dbReference type="ARBA" id="ARBA00023317"/>
    </source>
</evidence>
<dbReference type="EC" id="2.7.1.40" evidence="3 12"/>
<dbReference type="PATRIC" id="fig|999894.6.peg.1203"/>
<feature type="domain" description="Pyruvate kinase C-terminal" evidence="15">
    <location>
        <begin position="368"/>
        <end position="452"/>
    </location>
</feature>
<dbReference type="PRINTS" id="PR01050">
    <property type="entry name" value="PYRUVTKNASE"/>
</dbReference>
<dbReference type="GO" id="GO:0000287">
    <property type="term" value="F:magnesium ion binding"/>
    <property type="evidence" value="ECO:0007669"/>
    <property type="project" value="UniProtKB-UniRule"/>
</dbReference>
<dbReference type="InterPro" id="IPR015793">
    <property type="entry name" value="Pyrv_Knase_brl"/>
</dbReference>
<dbReference type="InterPro" id="IPR040442">
    <property type="entry name" value="Pyrv_kinase-like_dom_sf"/>
</dbReference>
<dbReference type="STRING" id="999894.TDIS_1208"/>
<dbReference type="InterPro" id="IPR015795">
    <property type="entry name" value="Pyrv_Knase_C"/>
</dbReference>
<gene>
    <name evidence="16" type="ORF">TDIS_1208</name>
</gene>
<evidence type="ECO:0000256" key="5">
    <source>
        <dbReference type="ARBA" id="ARBA00022723"/>
    </source>
</evidence>
<organism evidence="16 17">
    <name type="scientific">Thermosulfurimonas dismutans</name>
    <dbReference type="NCBI Taxonomy" id="999894"/>
    <lineage>
        <taxon>Bacteria</taxon>
        <taxon>Pseudomonadati</taxon>
        <taxon>Thermodesulfobacteriota</taxon>
        <taxon>Thermodesulfobacteria</taxon>
        <taxon>Thermodesulfobacteriales</taxon>
        <taxon>Thermodesulfobacteriaceae</taxon>
        <taxon>Thermosulfurimonas</taxon>
    </lineage>
</organism>
<dbReference type="SUPFAM" id="SSF50800">
    <property type="entry name" value="PK beta-barrel domain-like"/>
    <property type="match status" value="1"/>
</dbReference>
<comment type="pathway">
    <text evidence="1 13">Carbohydrate degradation; glycolysis; pyruvate from D-glyceraldehyde 3-phosphate: step 5/5.</text>
</comment>
<reference evidence="16 17" key="1">
    <citation type="submission" date="2016-04" db="EMBL/GenBank/DDBJ databases">
        <title>Genome analysis of Thermosulfurimonas dismutans, the first thermophilic sulfur-disproportionating bacterium of the phylum Thermodesulfobacteria.</title>
        <authorList>
            <person name="Mardanov A.V."/>
            <person name="Beletsky A.V."/>
            <person name="Kadnikov V.V."/>
            <person name="Slobodkin A.I."/>
            <person name="Ravin N.V."/>
        </authorList>
    </citation>
    <scope>NUCLEOTIDE SEQUENCE [LARGE SCALE GENOMIC DNA]</scope>
    <source>
        <strain evidence="16 17">S95</strain>
    </source>
</reference>